<dbReference type="GO" id="GO:0046943">
    <property type="term" value="F:carboxylic acid transmembrane transporter activity"/>
    <property type="evidence" value="ECO:0007669"/>
    <property type="project" value="TreeGrafter"/>
</dbReference>
<protein>
    <submittedName>
        <fullName evidence="7">MFS transporter</fullName>
    </submittedName>
</protein>
<feature type="transmembrane region" description="Helical" evidence="5">
    <location>
        <begin position="120"/>
        <end position="141"/>
    </location>
</feature>
<dbReference type="SUPFAM" id="SSF103473">
    <property type="entry name" value="MFS general substrate transporter"/>
    <property type="match status" value="1"/>
</dbReference>
<evidence type="ECO:0000259" key="6">
    <source>
        <dbReference type="PROSITE" id="PS50850"/>
    </source>
</evidence>
<feature type="transmembrane region" description="Helical" evidence="5">
    <location>
        <begin position="298"/>
        <end position="315"/>
    </location>
</feature>
<accession>A0A1Q9B1A5</accession>
<dbReference type="RefSeq" id="WP_075626085.1">
    <property type="nucleotide sequence ID" value="NZ_FOAM01000012.1"/>
</dbReference>
<sequence length="441" mass="46074">MPATAHTSYSDPAAAAAPPISAGRSLLVVALCWAAIFAEGYDVGVLGAILPALSVDPVWQLTPIELGAMGSYTVIGMMIGGIAVGTLSDLYGRKPMFIACLGLFALCMIATSMAPTPFLFAVSRFVAGLGLGGIIPVAAALTVEYSPARRKSFNYGLMYSGYSMGLLAAALVGRGMLAEHGWRSVVLVGALPLLLLPVFLLLLPESVEWLVLRGRQDRARRTAERMGIALPAPAARPDASAPAPGWRGVLKAIFAPSHAFETLCFWVGLFMGLLLVYGLAQWLPQIMRKSGYDLGDSLLFLAVFSFSSALGGIVLGSLADRFGTKRVVTLSYLVGAVGIVALAFKGSLLLNYVFVALAGFGTVSASLILTGYLAQRLAPEIRSAGTGWALSFSRIGALCGPLLGGAIAALNVEPAWNFYIFAGVALIAAVATMAIPARKAR</sequence>
<dbReference type="PROSITE" id="PS00216">
    <property type="entry name" value="SUGAR_TRANSPORT_1"/>
    <property type="match status" value="1"/>
</dbReference>
<dbReference type="InterPro" id="IPR011701">
    <property type="entry name" value="MFS"/>
</dbReference>
<dbReference type="PROSITE" id="PS50850">
    <property type="entry name" value="MFS"/>
    <property type="match status" value="1"/>
</dbReference>
<dbReference type="InterPro" id="IPR036259">
    <property type="entry name" value="MFS_trans_sf"/>
</dbReference>
<dbReference type="PANTHER" id="PTHR23508">
    <property type="entry name" value="CARBOXYLIC ACID TRANSPORTER PROTEIN HOMOLOG"/>
    <property type="match status" value="1"/>
</dbReference>
<dbReference type="PANTHER" id="PTHR23508:SF10">
    <property type="entry name" value="CARBOXYLIC ACID TRANSPORTER PROTEIN HOMOLOG"/>
    <property type="match status" value="1"/>
</dbReference>
<evidence type="ECO:0000256" key="3">
    <source>
        <dbReference type="ARBA" id="ARBA00022989"/>
    </source>
</evidence>
<evidence type="ECO:0000256" key="2">
    <source>
        <dbReference type="ARBA" id="ARBA00022692"/>
    </source>
</evidence>
<feature type="transmembrane region" description="Helical" evidence="5">
    <location>
        <begin position="416"/>
        <end position="435"/>
    </location>
</feature>
<dbReference type="AlphaFoldDB" id="A0A1Q9B1A5"/>
<gene>
    <name evidence="7" type="ORF">BJF93_18970</name>
</gene>
<dbReference type="InterPro" id="IPR020846">
    <property type="entry name" value="MFS_dom"/>
</dbReference>
<dbReference type="Pfam" id="PF07690">
    <property type="entry name" value="MFS_1"/>
    <property type="match status" value="1"/>
</dbReference>
<keyword evidence="4 5" id="KW-0472">Membrane</keyword>
<feature type="transmembrane region" description="Helical" evidence="5">
    <location>
        <begin position="350"/>
        <end position="374"/>
    </location>
</feature>
<dbReference type="EMBL" id="MKIP01000030">
    <property type="protein sequence ID" value="OLP61782.1"/>
    <property type="molecule type" value="Genomic_DNA"/>
</dbReference>
<reference evidence="7 8" key="1">
    <citation type="submission" date="2016-09" db="EMBL/GenBank/DDBJ databases">
        <title>Rhizobium sp. nov., a novel species isolated from the rice rhizosphere.</title>
        <authorList>
            <person name="Zhao J."/>
            <person name="Zhang X."/>
        </authorList>
    </citation>
    <scope>NUCLEOTIDE SEQUENCE [LARGE SCALE GENOMIC DNA]</scope>
    <source>
        <strain evidence="7 8">1.7048</strain>
    </source>
</reference>
<dbReference type="Gene3D" id="1.20.1250.20">
    <property type="entry name" value="MFS general substrate transporter like domains"/>
    <property type="match status" value="2"/>
</dbReference>
<evidence type="ECO:0000256" key="4">
    <source>
        <dbReference type="ARBA" id="ARBA00023136"/>
    </source>
</evidence>
<comment type="subcellular location">
    <subcellularLocation>
        <location evidence="1">Membrane</location>
        <topology evidence="1">Multi-pass membrane protein</topology>
    </subcellularLocation>
</comment>
<proteinExistence type="predicted"/>
<evidence type="ECO:0000256" key="1">
    <source>
        <dbReference type="ARBA" id="ARBA00004141"/>
    </source>
</evidence>
<feature type="transmembrane region" description="Helical" evidence="5">
    <location>
        <begin position="386"/>
        <end position="410"/>
    </location>
</feature>
<evidence type="ECO:0000313" key="8">
    <source>
        <dbReference type="Proteomes" id="UP000186364"/>
    </source>
</evidence>
<dbReference type="InterPro" id="IPR005829">
    <property type="entry name" value="Sugar_transporter_CS"/>
</dbReference>
<comment type="caution">
    <text evidence="7">The sequence shown here is derived from an EMBL/GenBank/DDBJ whole genome shotgun (WGS) entry which is preliminary data.</text>
</comment>
<feature type="transmembrane region" description="Helical" evidence="5">
    <location>
        <begin position="153"/>
        <end position="172"/>
    </location>
</feature>
<feature type="domain" description="Major facilitator superfamily (MFS) profile" evidence="6">
    <location>
        <begin position="28"/>
        <end position="440"/>
    </location>
</feature>
<dbReference type="Proteomes" id="UP000186364">
    <property type="component" value="Unassembled WGS sequence"/>
</dbReference>
<feature type="transmembrane region" description="Helical" evidence="5">
    <location>
        <begin position="26"/>
        <end position="49"/>
    </location>
</feature>
<feature type="transmembrane region" description="Helical" evidence="5">
    <location>
        <begin position="95"/>
        <end position="114"/>
    </location>
</feature>
<dbReference type="OrthoDB" id="9784658at2"/>
<organism evidence="7 8">
    <name type="scientific">Xaviernesmea oryzae</name>
    <dbReference type="NCBI Taxonomy" id="464029"/>
    <lineage>
        <taxon>Bacteria</taxon>
        <taxon>Pseudomonadati</taxon>
        <taxon>Pseudomonadota</taxon>
        <taxon>Alphaproteobacteria</taxon>
        <taxon>Hyphomicrobiales</taxon>
        <taxon>Rhizobiaceae</taxon>
        <taxon>Rhizobium/Agrobacterium group</taxon>
        <taxon>Xaviernesmea</taxon>
    </lineage>
</organism>
<keyword evidence="8" id="KW-1185">Reference proteome</keyword>
<keyword evidence="3 5" id="KW-1133">Transmembrane helix</keyword>
<dbReference type="PROSITE" id="PS00217">
    <property type="entry name" value="SUGAR_TRANSPORT_2"/>
    <property type="match status" value="1"/>
</dbReference>
<feature type="transmembrane region" description="Helical" evidence="5">
    <location>
        <begin position="327"/>
        <end position="344"/>
    </location>
</feature>
<feature type="transmembrane region" description="Helical" evidence="5">
    <location>
        <begin position="69"/>
        <end position="88"/>
    </location>
</feature>
<name>A0A1Q9B1A5_9HYPH</name>
<evidence type="ECO:0000256" key="5">
    <source>
        <dbReference type="SAM" id="Phobius"/>
    </source>
</evidence>
<evidence type="ECO:0000313" key="7">
    <source>
        <dbReference type="EMBL" id="OLP61782.1"/>
    </source>
</evidence>
<keyword evidence="2 5" id="KW-0812">Transmembrane</keyword>
<feature type="transmembrane region" description="Helical" evidence="5">
    <location>
        <begin position="263"/>
        <end position="283"/>
    </location>
</feature>
<dbReference type="GO" id="GO:0005886">
    <property type="term" value="C:plasma membrane"/>
    <property type="evidence" value="ECO:0007669"/>
    <property type="project" value="TreeGrafter"/>
</dbReference>